<evidence type="ECO:0000313" key="1">
    <source>
        <dbReference type="EMBL" id="GES07495.1"/>
    </source>
</evidence>
<organism evidence="1 2">
    <name type="scientific">Acrocarpospora macrocephala</name>
    <dbReference type="NCBI Taxonomy" id="150177"/>
    <lineage>
        <taxon>Bacteria</taxon>
        <taxon>Bacillati</taxon>
        <taxon>Actinomycetota</taxon>
        <taxon>Actinomycetes</taxon>
        <taxon>Streptosporangiales</taxon>
        <taxon>Streptosporangiaceae</taxon>
        <taxon>Acrocarpospora</taxon>
    </lineage>
</organism>
<dbReference type="Proteomes" id="UP000331127">
    <property type="component" value="Unassembled WGS sequence"/>
</dbReference>
<comment type="caution">
    <text evidence="1">The sequence shown here is derived from an EMBL/GenBank/DDBJ whole genome shotgun (WGS) entry which is preliminary data.</text>
</comment>
<dbReference type="RefSeq" id="WP_155353201.1">
    <property type="nucleotide sequence ID" value="NZ_BAAAHL010000012.1"/>
</dbReference>
<protein>
    <submittedName>
        <fullName evidence="1">Uncharacterized protein</fullName>
    </submittedName>
</protein>
<name>A0A5M3WEH4_9ACTN</name>
<sequence>MNELALTESPSLRAQFADRVDVLDKVKAISLLPDGVHTTTEMVAAYYEVEAETIRKVVQRNRVELAANGLVVLRGSDLREFKRSTEGLGVPLPANLNALTLFTRRVVLNIGQLLTESQVAADVRAYLLNVEEVATREQRSQAVDMVELSKARVQMLAAAFGYLDDQWIKAKMRIQVAIGLGGQPELDPLDMPLYVPDFLKSKGLRKKDVSSEQSWFGKRAASLYEAEHGNKPGLRATDIPDGSVRTTLAWTQRDLPIFEEVWDRWYAAKYTPAPDDALFLTP</sequence>
<accession>A0A5M3WEH4</accession>
<gene>
    <name evidence="1" type="ORF">Amac_010900</name>
</gene>
<dbReference type="AlphaFoldDB" id="A0A5M3WEH4"/>
<keyword evidence="2" id="KW-1185">Reference proteome</keyword>
<proteinExistence type="predicted"/>
<dbReference type="EMBL" id="BLAE01000006">
    <property type="protein sequence ID" value="GES07495.1"/>
    <property type="molecule type" value="Genomic_DNA"/>
</dbReference>
<dbReference type="OrthoDB" id="3527311at2"/>
<reference evidence="1 2" key="1">
    <citation type="submission" date="2019-10" db="EMBL/GenBank/DDBJ databases">
        <title>Whole genome shotgun sequence of Acrocarpospora macrocephala NBRC 16266.</title>
        <authorList>
            <person name="Ichikawa N."/>
            <person name="Kimura A."/>
            <person name="Kitahashi Y."/>
            <person name="Komaki H."/>
            <person name="Oguchi A."/>
        </authorList>
    </citation>
    <scope>NUCLEOTIDE SEQUENCE [LARGE SCALE GENOMIC DNA]</scope>
    <source>
        <strain evidence="1 2">NBRC 16266</strain>
    </source>
</reference>
<evidence type="ECO:0000313" key="2">
    <source>
        <dbReference type="Proteomes" id="UP000331127"/>
    </source>
</evidence>